<organism evidence="3 4">
    <name type="scientific">Adineta steineri</name>
    <dbReference type="NCBI Taxonomy" id="433720"/>
    <lineage>
        <taxon>Eukaryota</taxon>
        <taxon>Metazoa</taxon>
        <taxon>Spiralia</taxon>
        <taxon>Gnathifera</taxon>
        <taxon>Rotifera</taxon>
        <taxon>Eurotatoria</taxon>
        <taxon>Bdelloidea</taxon>
        <taxon>Adinetida</taxon>
        <taxon>Adinetidae</taxon>
        <taxon>Adineta</taxon>
    </lineage>
</organism>
<dbReference type="EMBL" id="CAJNOM010001191">
    <property type="protein sequence ID" value="CAF1597287.1"/>
    <property type="molecule type" value="Genomic_DNA"/>
</dbReference>
<keyword evidence="1" id="KW-0343">GTPase activation</keyword>
<dbReference type="AlphaFoldDB" id="A0A816AGR9"/>
<dbReference type="Pfam" id="PF00566">
    <property type="entry name" value="RabGAP-TBC"/>
    <property type="match status" value="1"/>
</dbReference>
<proteinExistence type="predicted"/>
<dbReference type="Gene3D" id="1.10.472.80">
    <property type="entry name" value="Ypt/Rab-GAP domain of gyp1p, domain 3"/>
    <property type="match status" value="1"/>
</dbReference>
<dbReference type="GO" id="GO:0005096">
    <property type="term" value="F:GTPase activator activity"/>
    <property type="evidence" value="ECO:0007669"/>
    <property type="project" value="UniProtKB-KW"/>
</dbReference>
<gene>
    <name evidence="3" type="ORF">QVE165_LOCUS52109</name>
</gene>
<comment type="caution">
    <text evidence="3">The sequence shown here is derived from an EMBL/GenBank/DDBJ whole genome shotgun (WGS) entry which is preliminary data.</text>
</comment>
<reference evidence="3" key="1">
    <citation type="submission" date="2021-02" db="EMBL/GenBank/DDBJ databases">
        <authorList>
            <person name="Nowell W R."/>
        </authorList>
    </citation>
    <scope>NUCLEOTIDE SEQUENCE</scope>
</reference>
<dbReference type="PROSITE" id="PS50086">
    <property type="entry name" value="TBC_RABGAP"/>
    <property type="match status" value="1"/>
</dbReference>
<evidence type="ECO:0000256" key="1">
    <source>
        <dbReference type="ARBA" id="ARBA00022468"/>
    </source>
</evidence>
<dbReference type="OrthoDB" id="10264062at2759"/>
<dbReference type="SMART" id="SM00164">
    <property type="entry name" value="TBC"/>
    <property type="match status" value="1"/>
</dbReference>
<evidence type="ECO:0000313" key="3">
    <source>
        <dbReference type="EMBL" id="CAF1597287.1"/>
    </source>
</evidence>
<sequence>MSLWKKSKTRNITRSSVSLPSMSVISSAEPDVLKVKVYKPSTNGNDKSYEVGASKKLCIDPRLASYRTMQCLIAQAFDIRSDFTINAVQRCPARGLIKLSAIWSDWELEAAIKNTQSDSYLRLCYELTPHDDGLDDWDFVAINDCSTTIRWLYVDNKSIIATLRSPIEKKPSKFSKAINYIYGGHERHRAKPVSENDFKNYLDPEGCIINANELRQAIYEGGVEPAFRKIIWRHLLNIFPVGITSLQRVEYLKDVANKYENLKKRWQEEQHTNDHIRTLMRLIHTDVLRTDRTFGFYATAGDTNVNLQTLYHILITYCVSHPNIKYCQGMNEYASTLLYVMRDESLTYLCFCSIMNRIRGNFATDGVAIATKFNHLQVLLRAIDPVYWNLLENCDAASLFFTYRWLLLECKREFPFNDALRVLEVMWATLPIASEPPELNEPSILLESSSNSIDDILRAIPCRPPLRRALSCPQLSVIDETCSRKNRHHSSSLTVHDNSEQLYFTMQQNYSSTLESDEYQIYSSINNNSNSNSNSTSTKSRKKSLENSFSLSEISEFDSDNLSTCSSTNPKPNYTTSQYPLLENWVQRLPDTNTLWQEEDNAFLLFVCISILLTHRNDLIKQKHLEEQDFFKHFNGFHRRHHAEKLLVCARNLYGQYIQWARKSRMHDDLRNFSTS</sequence>
<protein>
    <recommendedName>
        <fullName evidence="2">Rab-GAP TBC domain-containing protein</fullName>
    </recommendedName>
</protein>
<name>A0A816AGR9_9BILA</name>
<accession>A0A816AGR9</accession>
<dbReference type="InterPro" id="IPR035969">
    <property type="entry name" value="Rab-GAP_TBC_sf"/>
</dbReference>
<dbReference type="InterPro" id="IPR000195">
    <property type="entry name" value="Rab-GAP-TBC_dom"/>
</dbReference>
<dbReference type="SUPFAM" id="SSF47923">
    <property type="entry name" value="Ypt/Rab-GAP domain of gyp1p"/>
    <property type="match status" value="2"/>
</dbReference>
<evidence type="ECO:0000259" key="2">
    <source>
        <dbReference type="PROSITE" id="PS50086"/>
    </source>
</evidence>
<dbReference type="GO" id="GO:0005776">
    <property type="term" value="C:autophagosome"/>
    <property type="evidence" value="ECO:0007669"/>
    <property type="project" value="TreeGrafter"/>
</dbReference>
<dbReference type="GO" id="GO:1901096">
    <property type="term" value="P:regulation of autophagosome maturation"/>
    <property type="evidence" value="ECO:0007669"/>
    <property type="project" value="TreeGrafter"/>
</dbReference>
<keyword evidence="4" id="KW-1185">Reference proteome</keyword>
<feature type="domain" description="Rab-GAP TBC" evidence="2">
    <location>
        <begin position="222"/>
        <end position="430"/>
    </location>
</feature>
<dbReference type="PANTHER" id="PTHR22957:SF333">
    <property type="entry name" value="TBC1 DOMAIN FAMILY MEMBER 25"/>
    <property type="match status" value="1"/>
</dbReference>
<evidence type="ECO:0000313" key="4">
    <source>
        <dbReference type="Proteomes" id="UP000663832"/>
    </source>
</evidence>
<dbReference type="Proteomes" id="UP000663832">
    <property type="component" value="Unassembled WGS sequence"/>
</dbReference>
<dbReference type="PANTHER" id="PTHR22957">
    <property type="entry name" value="TBC1 DOMAIN FAMILY MEMBER GTPASE-ACTIVATING PROTEIN"/>
    <property type="match status" value="1"/>
</dbReference>
<dbReference type="Gene3D" id="1.10.8.270">
    <property type="entry name" value="putative rabgap domain of human tbc1 domain family member 14 like domains"/>
    <property type="match status" value="1"/>
</dbReference>